<evidence type="ECO:0000313" key="3">
    <source>
        <dbReference type="Proteomes" id="UP000027936"/>
    </source>
</evidence>
<dbReference type="InterPro" id="IPR050270">
    <property type="entry name" value="DegV_domain_contain"/>
</dbReference>
<protein>
    <submittedName>
        <fullName evidence="2">EDD domain protein, DegV family</fullName>
    </submittedName>
</protein>
<accession>A0A072NNH5</accession>
<dbReference type="GO" id="GO:0008289">
    <property type="term" value="F:lipid binding"/>
    <property type="evidence" value="ECO:0007669"/>
    <property type="project" value="UniProtKB-KW"/>
</dbReference>
<dbReference type="InterPro" id="IPR003797">
    <property type="entry name" value="DegV"/>
</dbReference>
<dbReference type="Proteomes" id="UP000027936">
    <property type="component" value="Unassembled WGS sequence"/>
</dbReference>
<dbReference type="InterPro" id="IPR043168">
    <property type="entry name" value="DegV_C"/>
</dbReference>
<dbReference type="NCBIfam" id="TIGR00762">
    <property type="entry name" value="DegV"/>
    <property type="match status" value="1"/>
</dbReference>
<organism evidence="2 3">
    <name type="scientific">Schinkia azotoformans MEV2011</name>
    <dbReference type="NCBI Taxonomy" id="1348973"/>
    <lineage>
        <taxon>Bacteria</taxon>
        <taxon>Bacillati</taxon>
        <taxon>Bacillota</taxon>
        <taxon>Bacilli</taxon>
        <taxon>Bacillales</taxon>
        <taxon>Bacillaceae</taxon>
        <taxon>Calidifontibacillus/Schinkia group</taxon>
        <taxon>Schinkia</taxon>
    </lineage>
</organism>
<dbReference type="PANTHER" id="PTHR33434:SF2">
    <property type="entry name" value="FATTY ACID-BINDING PROTEIN TM_1468"/>
    <property type="match status" value="1"/>
</dbReference>
<reference evidence="2 3" key="1">
    <citation type="submission" date="2014-04" db="EMBL/GenBank/DDBJ databases">
        <title>Draft genome sequence of Bacillus azotoformans MEV2011, a (co-) denitrifying strain unable to grow in the presence of oxygen.</title>
        <authorList>
            <person name="Nielsen M."/>
            <person name="Schreiber L."/>
            <person name="Finster K."/>
            <person name="Schramm A."/>
        </authorList>
    </citation>
    <scope>NUCLEOTIDE SEQUENCE [LARGE SCALE GENOMIC DNA]</scope>
    <source>
        <strain evidence="2 3">MEV2011</strain>
    </source>
</reference>
<evidence type="ECO:0000313" key="2">
    <source>
        <dbReference type="EMBL" id="KEF38812.1"/>
    </source>
</evidence>
<dbReference type="Gene3D" id="3.30.1180.10">
    <property type="match status" value="1"/>
</dbReference>
<comment type="caution">
    <text evidence="2">The sequence shown here is derived from an EMBL/GenBank/DDBJ whole genome shotgun (WGS) entry which is preliminary data.</text>
</comment>
<gene>
    <name evidence="2" type="ORF">M670_02026</name>
</gene>
<dbReference type="SUPFAM" id="SSF82549">
    <property type="entry name" value="DAK1/DegV-like"/>
    <property type="match status" value="1"/>
</dbReference>
<dbReference type="AlphaFoldDB" id="A0A072NNH5"/>
<dbReference type="EMBL" id="JJRY01000006">
    <property type="protein sequence ID" value="KEF38812.1"/>
    <property type="molecule type" value="Genomic_DNA"/>
</dbReference>
<name>A0A072NNH5_SCHAZ</name>
<dbReference type="RefSeq" id="WP_035195354.1">
    <property type="nucleotide sequence ID" value="NZ_JJRY01000006.1"/>
</dbReference>
<dbReference type="PATRIC" id="fig|1348973.3.peg.1974"/>
<dbReference type="Gene3D" id="3.40.50.10170">
    <property type="match status" value="1"/>
</dbReference>
<dbReference type="OrthoDB" id="5429275at2"/>
<sequence>MTIKIITDGAADLPLSFINQYDIKVVPLNVSFGDQSFKTGIDIDNETFYRMMKKSAELPKTSCPAPYDFLEAYKEVPDDKAIIVFSLSKALSGTYESAVVGMDMLLEEQPNRKIAVLNTKTGSCGQILLIEEAVKFINCGAGFDEVIANAQSSIDSVNTLILLETLENVVKGGRLSKTKAAIANALNIKIMLEVSKDGLIEVREKVRGDKKVLRRFIEQIGECGKDFEKKVLTMTHSNSEEKALGLLKEIKEKYNFKETILSEIGPLIGTYAGEGGIVISFKS</sequence>
<dbReference type="PROSITE" id="PS51482">
    <property type="entry name" value="DEGV"/>
    <property type="match status" value="1"/>
</dbReference>
<proteinExistence type="predicted"/>
<dbReference type="Pfam" id="PF02645">
    <property type="entry name" value="DegV"/>
    <property type="match status" value="1"/>
</dbReference>
<evidence type="ECO:0000256" key="1">
    <source>
        <dbReference type="ARBA" id="ARBA00023121"/>
    </source>
</evidence>
<keyword evidence="1" id="KW-0446">Lipid-binding</keyword>
<dbReference type="PANTHER" id="PTHR33434">
    <property type="entry name" value="DEGV DOMAIN-CONTAINING PROTEIN DR_1986-RELATED"/>
    <property type="match status" value="1"/>
</dbReference>